<organism evidence="10 11">
    <name type="scientific">Anguilla anguilla</name>
    <name type="common">European freshwater eel</name>
    <name type="synonym">Muraena anguilla</name>
    <dbReference type="NCBI Taxonomy" id="7936"/>
    <lineage>
        <taxon>Eukaryota</taxon>
        <taxon>Metazoa</taxon>
        <taxon>Chordata</taxon>
        <taxon>Craniata</taxon>
        <taxon>Vertebrata</taxon>
        <taxon>Euteleostomi</taxon>
        <taxon>Actinopterygii</taxon>
        <taxon>Neopterygii</taxon>
        <taxon>Teleostei</taxon>
        <taxon>Anguilliformes</taxon>
        <taxon>Anguillidae</taxon>
        <taxon>Anguilla</taxon>
    </lineage>
</organism>
<dbReference type="Proteomes" id="UP001044222">
    <property type="component" value="Chromosome 14"/>
</dbReference>
<evidence type="ECO:0000256" key="6">
    <source>
        <dbReference type="ARBA" id="ARBA00023273"/>
    </source>
</evidence>
<evidence type="ECO:0000256" key="2">
    <source>
        <dbReference type="ARBA" id="ARBA00022490"/>
    </source>
</evidence>
<dbReference type="InterPro" id="IPR037662">
    <property type="entry name" value="CFAP68/107"/>
</dbReference>
<comment type="subcellular location">
    <subcellularLocation>
        <location evidence="1">Cytoplasm</location>
        <location evidence="1">Cytoskeleton</location>
        <location evidence="1">Flagellum axoneme</location>
    </subcellularLocation>
</comment>
<dbReference type="InterPro" id="IPR054709">
    <property type="entry name" value="CFAP107"/>
</dbReference>
<comment type="subunit">
    <text evidence="8">Microtubule inner protein component of sperm flagellar doublet microtubules.</text>
</comment>
<evidence type="ECO:0000256" key="8">
    <source>
        <dbReference type="ARBA" id="ARBA00046435"/>
    </source>
</evidence>
<dbReference type="EMBL" id="JAFIRN010000014">
    <property type="protein sequence ID" value="KAG5836047.1"/>
    <property type="molecule type" value="Genomic_DNA"/>
</dbReference>
<reference evidence="10" key="1">
    <citation type="submission" date="2021-01" db="EMBL/GenBank/DDBJ databases">
        <title>A chromosome-scale assembly of European eel, Anguilla anguilla.</title>
        <authorList>
            <person name="Henkel C."/>
            <person name="Jong-Raadsen S.A."/>
            <person name="Dufour S."/>
            <person name="Weltzien F.-A."/>
            <person name="Palstra A.P."/>
            <person name="Pelster B."/>
            <person name="Spaink H.P."/>
            <person name="Van Den Thillart G.E."/>
            <person name="Jansen H."/>
            <person name="Zahm M."/>
            <person name="Klopp C."/>
            <person name="Cedric C."/>
            <person name="Louis A."/>
            <person name="Berthelot C."/>
            <person name="Parey E."/>
            <person name="Roest Crollius H."/>
            <person name="Montfort J."/>
            <person name="Robinson-Rechavi M."/>
            <person name="Bucao C."/>
            <person name="Bouchez O."/>
            <person name="Gislard M."/>
            <person name="Lluch J."/>
            <person name="Milhes M."/>
            <person name="Lampietro C."/>
            <person name="Lopez Roques C."/>
            <person name="Donnadieu C."/>
            <person name="Braasch I."/>
            <person name="Desvignes T."/>
            <person name="Postlethwait J."/>
            <person name="Bobe J."/>
            <person name="Guiguen Y."/>
            <person name="Dirks R."/>
        </authorList>
    </citation>
    <scope>NUCLEOTIDE SEQUENCE</scope>
    <source>
        <strain evidence="10">Tag_6206</strain>
        <tissue evidence="10">Liver</tissue>
    </source>
</reference>
<dbReference type="AlphaFoldDB" id="A0A9D3LTM5"/>
<keyword evidence="11" id="KW-1185">Reference proteome</keyword>
<feature type="compositionally biased region" description="Polar residues" evidence="9">
    <location>
        <begin position="178"/>
        <end position="191"/>
    </location>
</feature>
<keyword evidence="2" id="KW-0963">Cytoplasm</keyword>
<dbReference type="Pfam" id="PF22595">
    <property type="entry name" value="CFAP107"/>
    <property type="match status" value="1"/>
</dbReference>
<feature type="region of interest" description="Disordered" evidence="9">
    <location>
        <begin position="212"/>
        <end position="237"/>
    </location>
</feature>
<evidence type="ECO:0000313" key="11">
    <source>
        <dbReference type="Proteomes" id="UP001044222"/>
    </source>
</evidence>
<keyword evidence="5" id="KW-0206">Cytoskeleton</keyword>
<accession>A0A9D3LTM5</accession>
<dbReference type="GO" id="GO:0005879">
    <property type="term" value="C:axonemal microtubule"/>
    <property type="evidence" value="ECO:0007669"/>
    <property type="project" value="TreeGrafter"/>
</dbReference>
<proteinExistence type="predicted"/>
<gene>
    <name evidence="10" type="ORF">ANANG_G00250460</name>
</gene>
<protein>
    <submittedName>
        <fullName evidence="10">Uncharacterized protein</fullName>
    </submittedName>
</protein>
<keyword evidence="3" id="KW-0282">Flagellum</keyword>
<comment type="function">
    <text evidence="7">Microtubule inner protein (MIP) part of the dynein-decorated doublet microtubules (DMTs) in cilia axoneme, which is required for motile cilia beating.</text>
</comment>
<evidence type="ECO:0000256" key="1">
    <source>
        <dbReference type="ARBA" id="ARBA00004611"/>
    </source>
</evidence>
<keyword evidence="4" id="KW-0969">Cilium</keyword>
<keyword evidence="6" id="KW-0966">Cell projection</keyword>
<evidence type="ECO:0000313" key="10">
    <source>
        <dbReference type="EMBL" id="KAG5836047.1"/>
    </source>
</evidence>
<evidence type="ECO:0000256" key="5">
    <source>
        <dbReference type="ARBA" id="ARBA00023212"/>
    </source>
</evidence>
<evidence type="ECO:0000256" key="9">
    <source>
        <dbReference type="SAM" id="MobiDB-lite"/>
    </source>
</evidence>
<name>A0A9D3LTM5_ANGAN</name>
<dbReference type="PANTHER" id="PTHR31180:SF2">
    <property type="entry name" value="CILIA- AND FLAGELLA-ASSOCIATED PROTEIN 107"/>
    <property type="match status" value="1"/>
</dbReference>
<dbReference type="GO" id="GO:0030317">
    <property type="term" value="P:flagellated sperm motility"/>
    <property type="evidence" value="ECO:0007669"/>
    <property type="project" value="InterPro"/>
</dbReference>
<comment type="caution">
    <text evidence="10">The sequence shown here is derived from an EMBL/GenBank/DDBJ whole genome shotgun (WGS) entry which is preliminary data.</text>
</comment>
<feature type="region of interest" description="Disordered" evidence="9">
    <location>
        <begin position="168"/>
        <end position="200"/>
    </location>
</feature>
<evidence type="ECO:0000256" key="3">
    <source>
        <dbReference type="ARBA" id="ARBA00022846"/>
    </source>
</evidence>
<dbReference type="PANTHER" id="PTHR31180">
    <property type="entry name" value="CILIA- AND FLAGELLA-ASSOCIATED PROTEIN 107-RELATED"/>
    <property type="match status" value="1"/>
</dbReference>
<evidence type="ECO:0000256" key="4">
    <source>
        <dbReference type="ARBA" id="ARBA00023069"/>
    </source>
</evidence>
<evidence type="ECO:0000256" key="7">
    <source>
        <dbReference type="ARBA" id="ARBA00035003"/>
    </source>
</evidence>
<sequence>METDDKWAKPGWRIEQKYGDRVLIGNWAEERLQFTRDCRVPTSTHCADYRPQWDHRPDIFLRREALHRAEGLPAKLLLDHHNIPHSHYLVSHYDETYCRQTSSALPTRRSWHRDKLAWVPERSDHPVKVPPTNFGLAESRWVHSAKRAETAGHMVSVYRSMYPRYPDSAFSPPRSARTPRTLSSHLHPTNRTNKDLGLKRRPLLQVPDHPARLLPPVWAPPTRGALPADSARSAQLQ</sequence>